<dbReference type="InterPro" id="IPR029063">
    <property type="entry name" value="SAM-dependent_MTases_sf"/>
</dbReference>
<proteinExistence type="predicted"/>
<keyword evidence="3" id="KW-1185">Reference proteome</keyword>
<dbReference type="KEGG" id="dma:DMR_45670"/>
<name>C4XRZ2_SOLM1</name>
<dbReference type="PANTHER" id="PTHR43464:SF77">
    <property type="entry name" value="BLL3586 PROTEIN"/>
    <property type="match status" value="1"/>
</dbReference>
<feature type="domain" description="Methyltransferase type 11" evidence="1">
    <location>
        <begin position="42"/>
        <end position="133"/>
    </location>
</feature>
<dbReference type="Pfam" id="PF08241">
    <property type="entry name" value="Methyltransf_11"/>
    <property type="match status" value="1"/>
</dbReference>
<protein>
    <recommendedName>
        <fullName evidence="1">Methyltransferase type 11 domain-containing protein</fullName>
    </recommendedName>
</protein>
<dbReference type="Proteomes" id="UP000009071">
    <property type="component" value="Chromosome"/>
</dbReference>
<accession>C4XRZ2</accession>
<gene>
    <name evidence="2" type="ordered locus">DMR_45670</name>
</gene>
<dbReference type="STRING" id="573370.DMR_45670"/>
<evidence type="ECO:0000259" key="1">
    <source>
        <dbReference type="Pfam" id="PF08241"/>
    </source>
</evidence>
<dbReference type="AlphaFoldDB" id="C4XRZ2"/>
<dbReference type="SUPFAM" id="SSF53335">
    <property type="entry name" value="S-adenosyl-L-methionine-dependent methyltransferases"/>
    <property type="match status" value="1"/>
</dbReference>
<sequence>MEFWESSFRDKQEMWGMEPADSALVALELFKHNGSQKILIPGFGYGRNAKVFLDNGLDVTGIEISETAIRLAKEHYGNSFKIHHGAVDAMPFDSELYDGIFCYALIHLLDAKERSNLIRNCYEQLAPNGLMIFLTISKLDARYGKGKELRKDTFETAHGVTLFFYDEESAKREFGPYGLINFAEWTEPAATMENKPRQHFCQILCKKNTSP</sequence>
<dbReference type="HOGENOM" id="CLU_082973_0_0_7"/>
<dbReference type="GO" id="GO:0008757">
    <property type="term" value="F:S-adenosylmethionine-dependent methyltransferase activity"/>
    <property type="evidence" value="ECO:0007669"/>
    <property type="project" value="InterPro"/>
</dbReference>
<dbReference type="PANTHER" id="PTHR43464">
    <property type="entry name" value="METHYLTRANSFERASE"/>
    <property type="match status" value="1"/>
</dbReference>
<dbReference type="OrthoDB" id="108476at2"/>
<organism evidence="2 3">
    <name type="scientific">Solidesulfovibrio magneticus (strain ATCC 700980 / DSM 13731 / RS-1)</name>
    <name type="common">Desulfovibrio magneticus</name>
    <dbReference type="NCBI Taxonomy" id="573370"/>
    <lineage>
        <taxon>Bacteria</taxon>
        <taxon>Pseudomonadati</taxon>
        <taxon>Thermodesulfobacteriota</taxon>
        <taxon>Desulfovibrionia</taxon>
        <taxon>Desulfovibrionales</taxon>
        <taxon>Desulfovibrionaceae</taxon>
        <taxon>Solidesulfovibrio</taxon>
    </lineage>
</organism>
<evidence type="ECO:0000313" key="3">
    <source>
        <dbReference type="Proteomes" id="UP000009071"/>
    </source>
</evidence>
<dbReference type="RefSeq" id="WP_015863173.1">
    <property type="nucleotide sequence ID" value="NC_012796.1"/>
</dbReference>
<reference evidence="2 3" key="1">
    <citation type="journal article" date="2009" name="Genome Res.">
        <title>Whole genome sequence of Desulfovibrio magneticus strain RS-1 revealed common gene clusters in magnetotactic bacteria.</title>
        <authorList>
            <person name="Nakazawa H."/>
            <person name="Arakaki A."/>
            <person name="Narita-Yamada S."/>
            <person name="Yashiro I."/>
            <person name="Jinno K."/>
            <person name="Aoki N."/>
            <person name="Tsuruyama A."/>
            <person name="Okamura Y."/>
            <person name="Tanikawa S."/>
            <person name="Fujita N."/>
            <person name="Takeyama H."/>
            <person name="Matsunaga T."/>
        </authorList>
    </citation>
    <scope>NUCLEOTIDE SEQUENCE [LARGE SCALE GENOMIC DNA]</scope>
    <source>
        <strain evidence="3">ATCC 700980 / DSM 13731 / RS-1</strain>
    </source>
</reference>
<dbReference type="CDD" id="cd02440">
    <property type="entry name" value="AdoMet_MTases"/>
    <property type="match status" value="1"/>
</dbReference>
<dbReference type="InterPro" id="IPR013216">
    <property type="entry name" value="Methyltransf_11"/>
</dbReference>
<dbReference type="EMBL" id="AP010904">
    <property type="protein sequence ID" value="BAH78058.1"/>
    <property type="molecule type" value="Genomic_DNA"/>
</dbReference>
<evidence type="ECO:0000313" key="2">
    <source>
        <dbReference type="EMBL" id="BAH78058.1"/>
    </source>
</evidence>
<dbReference type="Gene3D" id="3.40.50.150">
    <property type="entry name" value="Vaccinia Virus protein VP39"/>
    <property type="match status" value="1"/>
</dbReference>
<dbReference type="eggNOG" id="COG0500">
    <property type="taxonomic scope" value="Bacteria"/>
</dbReference>